<dbReference type="PROSITE" id="PS00893">
    <property type="entry name" value="NUDIX_BOX"/>
    <property type="match status" value="1"/>
</dbReference>
<dbReference type="PROSITE" id="PS51462">
    <property type="entry name" value="NUDIX"/>
    <property type="match status" value="1"/>
</dbReference>
<evidence type="ECO:0000313" key="7">
    <source>
        <dbReference type="Proteomes" id="UP000593626"/>
    </source>
</evidence>
<dbReference type="EMBL" id="CP049742">
    <property type="protein sequence ID" value="QPC45906.1"/>
    <property type="molecule type" value="Genomic_DNA"/>
</dbReference>
<dbReference type="Pfam" id="PF00293">
    <property type="entry name" value="NUDIX"/>
    <property type="match status" value="1"/>
</dbReference>
<comment type="similarity">
    <text evidence="4">Belongs to the Nudix hydrolase family.</text>
</comment>
<dbReference type="PANTHER" id="PTHR43046">
    <property type="entry name" value="GDP-MANNOSE MANNOSYL HYDROLASE"/>
    <property type="match status" value="1"/>
</dbReference>
<evidence type="ECO:0000256" key="3">
    <source>
        <dbReference type="ARBA" id="ARBA00022842"/>
    </source>
</evidence>
<dbReference type="InterPro" id="IPR000086">
    <property type="entry name" value="NUDIX_hydrolase_dom"/>
</dbReference>
<evidence type="ECO:0000256" key="4">
    <source>
        <dbReference type="RuleBase" id="RU003476"/>
    </source>
</evidence>
<accession>A0A7S8HEW6</accession>
<dbReference type="PANTHER" id="PTHR43046:SF12">
    <property type="entry name" value="GDP-MANNOSE MANNOSYL HYDROLASE"/>
    <property type="match status" value="1"/>
</dbReference>
<evidence type="ECO:0000256" key="2">
    <source>
        <dbReference type="ARBA" id="ARBA00022801"/>
    </source>
</evidence>
<dbReference type="AlphaFoldDB" id="A0A7S8HEW6"/>
<evidence type="ECO:0000313" key="6">
    <source>
        <dbReference type="EMBL" id="QPC45906.1"/>
    </source>
</evidence>
<dbReference type="InterPro" id="IPR020084">
    <property type="entry name" value="NUDIX_hydrolase_CS"/>
</dbReference>
<dbReference type="KEGG" id="mcui:G8O30_02510"/>
<dbReference type="GO" id="GO:0016787">
    <property type="term" value="F:hydrolase activity"/>
    <property type="evidence" value="ECO:0007669"/>
    <property type="project" value="UniProtKB-KW"/>
</dbReference>
<gene>
    <name evidence="6" type="ORF">G8O30_02510</name>
</gene>
<name>A0A7S8HEW6_9BACI</name>
<proteinExistence type="inferred from homology"/>
<feature type="domain" description="Nudix hydrolase" evidence="5">
    <location>
        <begin position="2"/>
        <end position="127"/>
    </location>
</feature>
<sequence>MKRVDVAYVLLVNEEEKVLMVENESGVWTLPGGEVEKGETLKVAAKREVLEETGLDVEVGDLVSVNEVFMRDIDAHALFFTFSGRVLSEEIVITRKEEILAVEWKSKEEANSLMPYFEEGVELLLRSSAPYSLQA</sequence>
<keyword evidence="2 4" id="KW-0378">Hydrolase</keyword>
<dbReference type="Proteomes" id="UP000593626">
    <property type="component" value="Chromosome"/>
</dbReference>
<dbReference type="Gene3D" id="3.90.79.10">
    <property type="entry name" value="Nucleoside Triphosphate Pyrophosphohydrolase"/>
    <property type="match status" value="1"/>
</dbReference>
<reference evidence="6 7" key="1">
    <citation type="submission" date="2019-07" db="EMBL/GenBank/DDBJ databases">
        <title>Genome sequence of 2 isolates from Red Sea Mangroves.</title>
        <authorList>
            <person name="Sefrji F."/>
            <person name="Michoud G."/>
            <person name="Merlino G."/>
            <person name="Daffonchio D."/>
        </authorList>
    </citation>
    <scope>NUCLEOTIDE SEQUENCE [LARGE SCALE GENOMIC DNA]</scope>
    <source>
        <strain evidence="6 7">R1DC41</strain>
    </source>
</reference>
<comment type="cofactor">
    <cofactor evidence="1">
        <name>Mg(2+)</name>
        <dbReference type="ChEBI" id="CHEBI:18420"/>
    </cofactor>
</comment>
<dbReference type="PRINTS" id="PR00502">
    <property type="entry name" value="NUDIXFAMILY"/>
</dbReference>
<dbReference type="SUPFAM" id="SSF55811">
    <property type="entry name" value="Nudix"/>
    <property type="match status" value="1"/>
</dbReference>
<dbReference type="RefSeq" id="WP_239673426.1">
    <property type="nucleotide sequence ID" value="NZ_CP049742.1"/>
</dbReference>
<organism evidence="6 7">
    <name type="scientific">Mangrovibacillus cuniculi</name>
    <dbReference type="NCBI Taxonomy" id="2593652"/>
    <lineage>
        <taxon>Bacteria</taxon>
        <taxon>Bacillati</taxon>
        <taxon>Bacillota</taxon>
        <taxon>Bacilli</taxon>
        <taxon>Bacillales</taxon>
        <taxon>Bacillaceae</taxon>
        <taxon>Mangrovibacillus</taxon>
    </lineage>
</organism>
<dbReference type="CDD" id="cd02883">
    <property type="entry name" value="NUDIX_Hydrolase"/>
    <property type="match status" value="1"/>
</dbReference>
<dbReference type="InterPro" id="IPR015797">
    <property type="entry name" value="NUDIX_hydrolase-like_dom_sf"/>
</dbReference>
<dbReference type="InterPro" id="IPR020476">
    <property type="entry name" value="Nudix_hydrolase"/>
</dbReference>
<keyword evidence="3" id="KW-0460">Magnesium</keyword>
<protein>
    <submittedName>
        <fullName evidence="6">NUDIX hydrolase</fullName>
    </submittedName>
</protein>
<keyword evidence="7" id="KW-1185">Reference proteome</keyword>
<evidence type="ECO:0000256" key="1">
    <source>
        <dbReference type="ARBA" id="ARBA00001946"/>
    </source>
</evidence>
<evidence type="ECO:0000259" key="5">
    <source>
        <dbReference type="PROSITE" id="PS51462"/>
    </source>
</evidence>